<comment type="caution">
    <text evidence="2">The sequence shown here is derived from an EMBL/GenBank/DDBJ whole genome shotgun (WGS) entry which is preliminary data.</text>
</comment>
<evidence type="ECO:0000313" key="2">
    <source>
        <dbReference type="EMBL" id="OGK31945.1"/>
    </source>
</evidence>
<sequence length="192" mass="21010">MAQRNGFVAIETIAVALLIVLVIVAVAAILLLPKNQAPQSPGYTAQDSESFSEKVRKLQNKKNTVVKARDLFSPAYQGTPFNELLFQDTQGSLGGGQARTNTGTVTSRMQAEVRSVALTPTDLTMQLTGILPSVYGKSFTYMYTSETLPKIRVSYGILADIKQGDRINIDETSDFSQKYPESIVKIDISKIE</sequence>
<accession>A0A1F7HLF2</accession>
<evidence type="ECO:0000256" key="1">
    <source>
        <dbReference type="SAM" id="Phobius"/>
    </source>
</evidence>
<dbReference type="Proteomes" id="UP000178098">
    <property type="component" value="Unassembled WGS sequence"/>
</dbReference>
<keyword evidence="1" id="KW-1133">Transmembrane helix</keyword>
<keyword evidence="1" id="KW-0472">Membrane</keyword>
<proteinExistence type="predicted"/>
<gene>
    <name evidence="2" type="ORF">A3D08_01690</name>
</gene>
<name>A0A1F7HLF2_9BACT</name>
<feature type="transmembrane region" description="Helical" evidence="1">
    <location>
        <begin position="6"/>
        <end position="32"/>
    </location>
</feature>
<dbReference type="AlphaFoldDB" id="A0A1F7HLF2"/>
<organism evidence="2 3">
    <name type="scientific">Candidatus Roizmanbacteria bacterium RIFCSPHIGHO2_02_FULL_43_11</name>
    <dbReference type="NCBI Taxonomy" id="1802043"/>
    <lineage>
        <taxon>Bacteria</taxon>
        <taxon>Candidatus Roizmaniibacteriota</taxon>
    </lineage>
</organism>
<reference evidence="2 3" key="1">
    <citation type="journal article" date="2016" name="Nat. Commun.">
        <title>Thousands of microbial genomes shed light on interconnected biogeochemical processes in an aquifer system.</title>
        <authorList>
            <person name="Anantharaman K."/>
            <person name="Brown C.T."/>
            <person name="Hug L.A."/>
            <person name="Sharon I."/>
            <person name="Castelle C.J."/>
            <person name="Probst A.J."/>
            <person name="Thomas B.C."/>
            <person name="Singh A."/>
            <person name="Wilkins M.J."/>
            <person name="Karaoz U."/>
            <person name="Brodie E.L."/>
            <person name="Williams K.H."/>
            <person name="Hubbard S.S."/>
            <person name="Banfield J.F."/>
        </authorList>
    </citation>
    <scope>NUCLEOTIDE SEQUENCE [LARGE SCALE GENOMIC DNA]</scope>
</reference>
<keyword evidence="1" id="KW-0812">Transmembrane</keyword>
<protein>
    <submittedName>
        <fullName evidence="2">Uncharacterized protein</fullName>
    </submittedName>
</protein>
<dbReference type="EMBL" id="MFZT01000004">
    <property type="protein sequence ID" value="OGK31945.1"/>
    <property type="molecule type" value="Genomic_DNA"/>
</dbReference>
<evidence type="ECO:0000313" key="3">
    <source>
        <dbReference type="Proteomes" id="UP000178098"/>
    </source>
</evidence>